<dbReference type="GO" id="GO:0004540">
    <property type="term" value="F:RNA nuclease activity"/>
    <property type="evidence" value="ECO:0007669"/>
    <property type="project" value="InterPro"/>
</dbReference>
<evidence type="ECO:0000256" key="1">
    <source>
        <dbReference type="ARBA" id="ARBA00022649"/>
    </source>
</evidence>
<dbReference type="RefSeq" id="WP_123380488.1">
    <property type="nucleotide sequence ID" value="NZ_RJKN01000006.1"/>
</dbReference>
<organism evidence="5 6">
    <name type="scientific">Pseudokineococcus lusitanus</name>
    <dbReference type="NCBI Taxonomy" id="763993"/>
    <lineage>
        <taxon>Bacteria</taxon>
        <taxon>Bacillati</taxon>
        <taxon>Actinomycetota</taxon>
        <taxon>Actinomycetes</taxon>
        <taxon>Kineosporiales</taxon>
        <taxon>Kineosporiaceae</taxon>
        <taxon>Pseudokineococcus</taxon>
    </lineage>
</organism>
<sequence length="146" mass="15548">MSPPALDHGVVHAKLALIESSLRTLAGVGDVDADRLRTDELLAAGVERLLSRVVDLAVDVNSHLAVAELGRAPADYRSSFEAAVEAGALPRELGERLAPSAGLRNVIVHEYAALDLERVAAAVPLAVTDYREYVTAVAAHLVRRRP</sequence>
<evidence type="ECO:0000313" key="6">
    <source>
        <dbReference type="Proteomes" id="UP000276232"/>
    </source>
</evidence>
<dbReference type="Gene3D" id="1.20.120.580">
    <property type="entry name" value="bsu32300-like"/>
    <property type="match status" value="1"/>
</dbReference>
<evidence type="ECO:0000313" key="5">
    <source>
        <dbReference type="EMBL" id="ROP34584.1"/>
    </source>
</evidence>
<dbReference type="InterPro" id="IPR052379">
    <property type="entry name" value="Type_VII_TA_RNase"/>
</dbReference>
<dbReference type="PANTHER" id="PTHR33397">
    <property type="entry name" value="UPF0331 PROTEIN YUTE"/>
    <property type="match status" value="1"/>
</dbReference>
<keyword evidence="6" id="KW-1185">Reference proteome</keyword>
<keyword evidence="2" id="KW-0540">Nuclease</keyword>
<gene>
    <name evidence="5" type="ORF">EDC03_2399</name>
</gene>
<proteinExistence type="inferred from homology"/>
<comment type="caution">
    <text evidence="5">The sequence shown here is derived from an EMBL/GenBank/DDBJ whole genome shotgun (WGS) entry which is preliminary data.</text>
</comment>
<dbReference type="GO" id="GO:0110001">
    <property type="term" value="C:toxin-antitoxin complex"/>
    <property type="evidence" value="ECO:0007669"/>
    <property type="project" value="InterPro"/>
</dbReference>
<keyword evidence="1" id="KW-1277">Toxin-antitoxin system</keyword>
<dbReference type="Proteomes" id="UP000276232">
    <property type="component" value="Unassembled WGS sequence"/>
</dbReference>
<dbReference type="EMBL" id="RJKN01000006">
    <property type="protein sequence ID" value="ROP34584.1"/>
    <property type="molecule type" value="Genomic_DNA"/>
</dbReference>
<name>A0A3N1GWI9_9ACTN</name>
<reference evidence="5 6" key="1">
    <citation type="journal article" date="2015" name="Stand. Genomic Sci.">
        <title>Genomic Encyclopedia of Bacterial and Archaeal Type Strains, Phase III: the genomes of soil and plant-associated and newly described type strains.</title>
        <authorList>
            <person name="Whitman W.B."/>
            <person name="Woyke T."/>
            <person name="Klenk H.P."/>
            <person name="Zhou Y."/>
            <person name="Lilburn T.G."/>
            <person name="Beck B.J."/>
            <person name="De Vos P."/>
            <person name="Vandamme P."/>
            <person name="Eisen J.A."/>
            <person name="Garrity G."/>
            <person name="Hugenholtz P."/>
            <person name="Kyrpides N.C."/>
        </authorList>
    </citation>
    <scope>NUCLEOTIDE SEQUENCE [LARGE SCALE GENOMIC DNA]</scope>
    <source>
        <strain evidence="5 6">CECT 7306</strain>
    </source>
</reference>
<evidence type="ECO:0000256" key="4">
    <source>
        <dbReference type="ARBA" id="ARBA00024207"/>
    </source>
</evidence>
<evidence type="ECO:0000256" key="2">
    <source>
        <dbReference type="ARBA" id="ARBA00022722"/>
    </source>
</evidence>
<accession>A0A3N1GWI9</accession>
<protein>
    <submittedName>
        <fullName evidence="5">Uncharacterized protein YutE (UPF0331/DUF86 family)</fullName>
    </submittedName>
</protein>
<dbReference type="OrthoDB" id="3734293at2"/>
<dbReference type="AlphaFoldDB" id="A0A3N1GWI9"/>
<dbReference type="Pfam" id="PF01934">
    <property type="entry name" value="HepT-like"/>
    <property type="match status" value="1"/>
</dbReference>
<dbReference type="GO" id="GO:0016787">
    <property type="term" value="F:hydrolase activity"/>
    <property type="evidence" value="ECO:0007669"/>
    <property type="project" value="UniProtKB-KW"/>
</dbReference>
<comment type="similarity">
    <text evidence="4">Belongs to the HepT RNase toxin family.</text>
</comment>
<dbReference type="InParanoid" id="A0A3N1GWI9"/>
<evidence type="ECO:0000256" key="3">
    <source>
        <dbReference type="ARBA" id="ARBA00022801"/>
    </source>
</evidence>
<dbReference type="InterPro" id="IPR037038">
    <property type="entry name" value="HepT-like_sf"/>
</dbReference>
<dbReference type="PANTHER" id="PTHR33397:SF5">
    <property type="entry name" value="RNASE YUTE-RELATED"/>
    <property type="match status" value="1"/>
</dbReference>
<dbReference type="InterPro" id="IPR008201">
    <property type="entry name" value="HepT-like"/>
</dbReference>
<dbReference type="NCBIfam" id="NF047751">
    <property type="entry name" value="HepT_toxin"/>
    <property type="match status" value="1"/>
</dbReference>
<keyword evidence="3" id="KW-0378">Hydrolase</keyword>